<sequence length="97" mass="11495">MLKSGYKRKCCKASSRNRDLQTVQHMLPLKKCVSQNFALNAFHAFRFNSGLYNSLAKMLHWRSRDLRYGVTYQNVVRRSHDLRSFQLNSYSLLDIHK</sequence>
<accession>A0AAE1E5V0</accession>
<organism evidence="1 2">
    <name type="scientific">Elysia crispata</name>
    <name type="common">lettuce slug</name>
    <dbReference type="NCBI Taxonomy" id="231223"/>
    <lineage>
        <taxon>Eukaryota</taxon>
        <taxon>Metazoa</taxon>
        <taxon>Spiralia</taxon>
        <taxon>Lophotrochozoa</taxon>
        <taxon>Mollusca</taxon>
        <taxon>Gastropoda</taxon>
        <taxon>Heterobranchia</taxon>
        <taxon>Euthyneura</taxon>
        <taxon>Panpulmonata</taxon>
        <taxon>Sacoglossa</taxon>
        <taxon>Placobranchoidea</taxon>
        <taxon>Plakobranchidae</taxon>
        <taxon>Elysia</taxon>
    </lineage>
</organism>
<name>A0AAE1E5V0_9GAST</name>
<evidence type="ECO:0000313" key="1">
    <source>
        <dbReference type="EMBL" id="KAK3793978.1"/>
    </source>
</evidence>
<gene>
    <name evidence="1" type="ORF">RRG08_011509</name>
</gene>
<dbReference type="EMBL" id="JAWDGP010001158">
    <property type="protein sequence ID" value="KAK3793978.1"/>
    <property type="molecule type" value="Genomic_DNA"/>
</dbReference>
<dbReference type="AlphaFoldDB" id="A0AAE1E5V0"/>
<keyword evidence="2" id="KW-1185">Reference proteome</keyword>
<proteinExistence type="predicted"/>
<dbReference type="Proteomes" id="UP001283361">
    <property type="component" value="Unassembled WGS sequence"/>
</dbReference>
<evidence type="ECO:0000313" key="2">
    <source>
        <dbReference type="Proteomes" id="UP001283361"/>
    </source>
</evidence>
<reference evidence="1" key="1">
    <citation type="journal article" date="2023" name="G3 (Bethesda)">
        <title>A reference genome for the long-term kleptoplast-retaining sea slug Elysia crispata morphotype clarki.</title>
        <authorList>
            <person name="Eastman K.E."/>
            <person name="Pendleton A.L."/>
            <person name="Shaikh M.A."/>
            <person name="Suttiyut T."/>
            <person name="Ogas R."/>
            <person name="Tomko P."/>
            <person name="Gavelis G."/>
            <person name="Widhalm J.R."/>
            <person name="Wisecaver J.H."/>
        </authorList>
    </citation>
    <scope>NUCLEOTIDE SEQUENCE</scope>
    <source>
        <strain evidence="1">ECLA1</strain>
    </source>
</reference>
<protein>
    <submittedName>
        <fullName evidence="1">Uncharacterized protein</fullName>
    </submittedName>
</protein>
<comment type="caution">
    <text evidence="1">The sequence shown here is derived from an EMBL/GenBank/DDBJ whole genome shotgun (WGS) entry which is preliminary data.</text>
</comment>